<evidence type="ECO:0000313" key="2">
    <source>
        <dbReference type="EMBL" id="KAL0289533.1"/>
    </source>
</evidence>
<name>A0AAW2J6Z2_SESRA</name>
<dbReference type="AlphaFoldDB" id="A0AAW2J6Z2"/>
<sequence>MRNARSVQLVEEPWEGATTMAALFEQSCKRHSQQRIGHNVETRAAIFSETRAEWFIALQGCFRHNITVVTIYASLGEDALIHSINEARKIFPALPMILATGQCPHFLRWKNLEEVILLIRVCQQRKTLPSSCTQVAVQASQRFGSCCSVHGHALEVI</sequence>
<reference evidence="2" key="1">
    <citation type="submission" date="2020-06" db="EMBL/GenBank/DDBJ databases">
        <authorList>
            <person name="Li T."/>
            <person name="Hu X."/>
            <person name="Zhang T."/>
            <person name="Song X."/>
            <person name="Zhang H."/>
            <person name="Dai N."/>
            <person name="Sheng W."/>
            <person name="Hou X."/>
            <person name="Wei L."/>
        </authorList>
    </citation>
    <scope>NUCLEOTIDE SEQUENCE</scope>
    <source>
        <strain evidence="2">G02</strain>
        <tissue evidence="2">Leaf</tissue>
    </source>
</reference>
<dbReference type="InterPro" id="IPR000873">
    <property type="entry name" value="AMP-dep_synth/lig_dom"/>
</dbReference>
<dbReference type="SUPFAM" id="SSF56801">
    <property type="entry name" value="Acetyl-CoA synthetase-like"/>
    <property type="match status" value="1"/>
</dbReference>
<accession>A0AAW2J6Z2</accession>
<dbReference type="Gene3D" id="3.40.50.980">
    <property type="match status" value="1"/>
</dbReference>
<protein>
    <submittedName>
        <fullName evidence="2">Long chain acyl-CoA synthetase 8</fullName>
    </submittedName>
</protein>
<dbReference type="EMBL" id="JACGWJ010000688">
    <property type="protein sequence ID" value="KAL0289533.1"/>
    <property type="molecule type" value="Genomic_DNA"/>
</dbReference>
<organism evidence="2">
    <name type="scientific">Sesamum radiatum</name>
    <name type="common">Black benniseed</name>
    <dbReference type="NCBI Taxonomy" id="300843"/>
    <lineage>
        <taxon>Eukaryota</taxon>
        <taxon>Viridiplantae</taxon>
        <taxon>Streptophyta</taxon>
        <taxon>Embryophyta</taxon>
        <taxon>Tracheophyta</taxon>
        <taxon>Spermatophyta</taxon>
        <taxon>Magnoliopsida</taxon>
        <taxon>eudicotyledons</taxon>
        <taxon>Gunneridae</taxon>
        <taxon>Pentapetalae</taxon>
        <taxon>asterids</taxon>
        <taxon>lamiids</taxon>
        <taxon>Lamiales</taxon>
        <taxon>Pedaliaceae</taxon>
        <taxon>Sesamum</taxon>
    </lineage>
</organism>
<feature type="domain" description="AMP-dependent synthetase/ligase" evidence="1">
    <location>
        <begin position="35"/>
        <end position="88"/>
    </location>
</feature>
<comment type="caution">
    <text evidence="2">The sequence shown here is derived from an EMBL/GenBank/DDBJ whole genome shotgun (WGS) entry which is preliminary data.</text>
</comment>
<gene>
    <name evidence="2" type="ORF">Sradi_7071000</name>
</gene>
<evidence type="ECO:0000259" key="1">
    <source>
        <dbReference type="Pfam" id="PF00501"/>
    </source>
</evidence>
<dbReference type="Pfam" id="PF00501">
    <property type="entry name" value="AMP-binding"/>
    <property type="match status" value="1"/>
</dbReference>
<proteinExistence type="predicted"/>
<reference evidence="2" key="2">
    <citation type="journal article" date="2024" name="Plant">
        <title>Genomic evolution and insights into agronomic trait innovations of Sesamum species.</title>
        <authorList>
            <person name="Miao H."/>
            <person name="Wang L."/>
            <person name="Qu L."/>
            <person name="Liu H."/>
            <person name="Sun Y."/>
            <person name="Le M."/>
            <person name="Wang Q."/>
            <person name="Wei S."/>
            <person name="Zheng Y."/>
            <person name="Lin W."/>
            <person name="Duan Y."/>
            <person name="Cao H."/>
            <person name="Xiong S."/>
            <person name="Wang X."/>
            <person name="Wei L."/>
            <person name="Li C."/>
            <person name="Ma Q."/>
            <person name="Ju M."/>
            <person name="Zhao R."/>
            <person name="Li G."/>
            <person name="Mu C."/>
            <person name="Tian Q."/>
            <person name="Mei H."/>
            <person name="Zhang T."/>
            <person name="Gao T."/>
            <person name="Zhang H."/>
        </authorList>
    </citation>
    <scope>NUCLEOTIDE SEQUENCE</scope>
    <source>
        <strain evidence="2">G02</strain>
    </source>
</reference>